<evidence type="ECO:0000313" key="2">
    <source>
        <dbReference type="EMBL" id="MVU83760.1"/>
    </source>
</evidence>
<dbReference type="Gene3D" id="3.40.1360.10">
    <property type="match status" value="1"/>
</dbReference>
<protein>
    <recommendedName>
        <fullName evidence="1">Toprim domain-containing protein</fullName>
    </recommendedName>
</protein>
<evidence type="ECO:0000259" key="1">
    <source>
        <dbReference type="Pfam" id="PF13362"/>
    </source>
</evidence>
<keyword evidence="3" id="KW-1185">Reference proteome</keyword>
<dbReference type="InterPro" id="IPR034154">
    <property type="entry name" value="TOPRIM_DnaG/twinkle"/>
</dbReference>
<dbReference type="RefSeq" id="WP_157393335.1">
    <property type="nucleotide sequence ID" value="NZ_WRPP01000015.1"/>
</dbReference>
<dbReference type="Proteomes" id="UP000466794">
    <property type="component" value="Unassembled WGS sequence"/>
</dbReference>
<dbReference type="SUPFAM" id="SSF56731">
    <property type="entry name" value="DNA primase core"/>
    <property type="match status" value="1"/>
</dbReference>
<comment type="caution">
    <text evidence="2">The sequence shown here is derived from an EMBL/GenBank/DDBJ whole genome shotgun (WGS) entry which is preliminary data.</text>
</comment>
<proteinExistence type="predicted"/>
<dbReference type="AlphaFoldDB" id="A0A7K1VAT3"/>
<name>A0A7K1VAT3_9NOCA</name>
<feature type="domain" description="Toprim" evidence="1">
    <location>
        <begin position="196"/>
        <end position="281"/>
    </location>
</feature>
<dbReference type="Pfam" id="PF13362">
    <property type="entry name" value="Toprim_3"/>
    <property type="match status" value="1"/>
</dbReference>
<dbReference type="CDD" id="cd01029">
    <property type="entry name" value="TOPRIM_primases"/>
    <property type="match status" value="1"/>
</dbReference>
<sequence>MSSRQSWETINRALNRVSGPGKRGVEWTTYLCPVHEADGRRHRPSLGVVYNLQRQRTVIRCFAGCSDEEVLERLGLGVRDLFDGPREPRGAVSRATAEPGLADRAILAAGLALSVHKKDFGPRIGRARRVAAYVYRWPDGSPAGCVFRVRTLHRQGYIKTFYQQRKTENGWEFGGFGHLPFHLPEVIEAVRAGRDIYVCEGESDVLTATHAGLTATCNAGGANGWHSDHAEWLRGARRVWVVADRDAPGYRHAAKVAESLANSVDELRVVQARDGKDLTDHCNAGHQISELDPVPVLDENYRRT</sequence>
<gene>
    <name evidence="2" type="ORF">GPX89_41810</name>
</gene>
<dbReference type="InterPro" id="IPR006171">
    <property type="entry name" value="TOPRIM_dom"/>
</dbReference>
<reference evidence="2 3" key="1">
    <citation type="submission" date="2019-12" db="EMBL/GenBank/DDBJ databases">
        <title>Nocardia sp. nov. ET3-3 isolated from soil.</title>
        <authorList>
            <person name="Kanchanasin P."/>
            <person name="Tanasupawat S."/>
            <person name="Yuki M."/>
            <person name="Kudo T."/>
        </authorList>
    </citation>
    <scope>NUCLEOTIDE SEQUENCE [LARGE SCALE GENOMIC DNA]</scope>
    <source>
        <strain evidence="2 3">ET3-3</strain>
    </source>
</reference>
<organism evidence="2 3">
    <name type="scientific">Nocardia terrae</name>
    <dbReference type="NCBI Taxonomy" id="2675851"/>
    <lineage>
        <taxon>Bacteria</taxon>
        <taxon>Bacillati</taxon>
        <taxon>Actinomycetota</taxon>
        <taxon>Actinomycetes</taxon>
        <taxon>Mycobacteriales</taxon>
        <taxon>Nocardiaceae</taxon>
        <taxon>Nocardia</taxon>
    </lineage>
</organism>
<accession>A0A7K1VAT3</accession>
<dbReference type="EMBL" id="WRPP01000015">
    <property type="protein sequence ID" value="MVU83760.1"/>
    <property type="molecule type" value="Genomic_DNA"/>
</dbReference>
<evidence type="ECO:0000313" key="3">
    <source>
        <dbReference type="Proteomes" id="UP000466794"/>
    </source>
</evidence>